<reference evidence="2" key="1">
    <citation type="submission" date="2016-10" db="EMBL/GenBank/DDBJ databases">
        <authorList>
            <person name="Varghese N."/>
            <person name="Submissions S."/>
        </authorList>
    </citation>
    <scope>NUCLEOTIDE SEQUENCE [LARGE SCALE GENOMIC DNA]</scope>
    <source>
        <strain evidence="2">ATCC 700379</strain>
    </source>
</reference>
<protein>
    <submittedName>
        <fullName evidence="1">Uncharacterized protein</fullName>
    </submittedName>
</protein>
<dbReference type="Proteomes" id="UP000198752">
    <property type="component" value="Unassembled WGS sequence"/>
</dbReference>
<dbReference type="EMBL" id="FOOY01000035">
    <property type="protein sequence ID" value="SFG96509.1"/>
    <property type="molecule type" value="Genomic_DNA"/>
</dbReference>
<dbReference type="STRING" id="269670.SAMN02982927_03408"/>
<gene>
    <name evidence="1" type="ORF">SAMN02982927_03408</name>
</gene>
<name>A0A1I2W790_9BACL</name>
<sequence>MRDIDKEINDMFDGMSRQNLIDDLRDAGFDVSEGEGKVIYTDEIAHEIPVIQSELSEYSNFNASFKVQKGKSNVKIAGITFIYAANDNGEDAA</sequence>
<keyword evidence="2" id="KW-1185">Reference proteome</keyword>
<dbReference type="RefSeq" id="WP_093674733.1">
    <property type="nucleotide sequence ID" value="NZ_FOOY01000035.1"/>
</dbReference>
<accession>A0A1I2W790</accession>
<proteinExistence type="predicted"/>
<organism evidence="1 2">
    <name type="scientific">Sporolactobacillus nakayamae</name>
    <dbReference type="NCBI Taxonomy" id="269670"/>
    <lineage>
        <taxon>Bacteria</taxon>
        <taxon>Bacillati</taxon>
        <taxon>Bacillota</taxon>
        <taxon>Bacilli</taxon>
        <taxon>Bacillales</taxon>
        <taxon>Sporolactobacillaceae</taxon>
        <taxon>Sporolactobacillus</taxon>
    </lineage>
</organism>
<dbReference type="AlphaFoldDB" id="A0A1I2W790"/>
<evidence type="ECO:0000313" key="2">
    <source>
        <dbReference type="Proteomes" id="UP000198752"/>
    </source>
</evidence>
<evidence type="ECO:0000313" key="1">
    <source>
        <dbReference type="EMBL" id="SFG96509.1"/>
    </source>
</evidence>